<proteinExistence type="predicted"/>
<reference evidence="1 2" key="1">
    <citation type="submission" date="2020-06" db="EMBL/GenBank/DDBJ databases">
        <title>Actinomadura xiongansis sp. nov., isolated from soil of Baiyangdian.</title>
        <authorList>
            <person name="Zhang X."/>
        </authorList>
    </citation>
    <scope>NUCLEOTIDE SEQUENCE [LARGE SCALE GENOMIC DNA]</scope>
    <source>
        <strain evidence="1 2">HBUM206468</strain>
    </source>
</reference>
<organism evidence="1 2">
    <name type="scientific">Actinomadura alba</name>
    <dbReference type="NCBI Taxonomy" id="406431"/>
    <lineage>
        <taxon>Bacteria</taxon>
        <taxon>Bacillati</taxon>
        <taxon>Actinomycetota</taxon>
        <taxon>Actinomycetes</taxon>
        <taxon>Streptosporangiales</taxon>
        <taxon>Thermomonosporaceae</taxon>
        <taxon>Actinomadura</taxon>
    </lineage>
</organism>
<dbReference type="Gene3D" id="2.30.320.10">
    <property type="entry name" value="YwqG-like"/>
    <property type="match status" value="1"/>
</dbReference>
<dbReference type="PANTHER" id="PTHR36436:SF6">
    <property type="entry name" value="SLL5081 PROTEIN"/>
    <property type="match status" value="1"/>
</dbReference>
<keyword evidence="2" id="KW-1185">Reference proteome</keyword>
<evidence type="ECO:0000313" key="1">
    <source>
        <dbReference type="EMBL" id="MBC6469687.1"/>
    </source>
</evidence>
<dbReference type="InterPro" id="IPR035948">
    <property type="entry name" value="YwqG-like_sf"/>
</dbReference>
<dbReference type="SUPFAM" id="SSF103032">
    <property type="entry name" value="Hypothetical protein YwqG"/>
    <property type="match status" value="1"/>
</dbReference>
<evidence type="ECO:0000313" key="2">
    <source>
        <dbReference type="Proteomes" id="UP000805614"/>
    </source>
</evidence>
<protein>
    <submittedName>
        <fullName evidence="1">DUF1963 domain-containing protein</fullName>
    </submittedName>
</protein>
<gene>
    <name evidence="1" type="ORF">HKK74_29970</name>
</gene>
<name>A0ABR7LXW1_9ACTN</name>
<dbReference type="EMBL" id="JABVEC010000030">
    <property type="protein sequence ID" value="MBC6469687.1"/>
    <property type="molecule type" value="Genomic_DNA"/>
</dbReference>
<dbReference type="PANTHER" id="PTHR36436">
    <property type="entry name" value="SLL5081 PROTEIN"/>
    <property type="match status" value="1"/>
</dbReference>
<dbReference type="InterPro" id="IPR015315">
    <property type="entry name" value="DUF1963"/>
</dbReference>
<dbReference type="Proteomes" id="UP000805614">
    <property type="component" value="Unassembled WGS sequence"/>
</dbReference>
<comment type="caution">
    <text evidence="1">The sequence shown here is derived from an EMBL/GenBank/DDBJ whole genome shotgun (WGS) entry which is preliminary data.</text>
</comment>
<accession>A0ABR7LXW1</accession>
<dbReference type="Pfam" id="PF09234">
    <property type="entry name" value="DUF1963"/>
    <property type="match status" value="1"/>
</dbReference>
<sequence length="293" mass="32273">MLKEHRRLVTLARRHLPPAVAERWIALMRPAVRLRTRQEGQKLVGQLGGLPALPDGLPWPEWEGEGSLGFVALIDCGRLPLDRLDIALPDSGTLLFFYFDPEDGYFDPEYPPRAVEGRNPETLAGARVIHIPAGVPTTERAAPADIDPYDHVPLTAELISTGPDWEHPALRAAVRALSDDDRAFMNGHGNSDPFRMALSKPPQLPQHRIGGYAYPVQGAVELDVAATQLGGGTPVDDTAWEKEARRWTLLAQIDTDDEAGMMWGDVGSLYWLIKPEDLAAGRFDAASFTWQCS</sequence>